<gene>
    <name evidence="2" type="ORF">BDV27DRAFT_97385</name>
</gene>
<keyword evidence="1" id="KW-1133">Transmembrane helix</keyword>
<dbReference type="Proteomes" id="UP000326268">
    <property type="component" value="Unassembled WGS sequence"/>
</dbReference>
<evidence type="ECO:0000256" key="1">
    <source>
        <dbReference type="SAM" id="Phobius"/>
    </source>
</evidence>
<keyword evidence="3" id="KW-1185">Reference proteome</keyword>
<keyword evidence="1" id="KW-0472">Membrane</keyword>
<feature type="transmembrane region" description="Helical" evidence="1">
    <location>
        <begin position="62"/>
        <end position="83"/>
    </location>
</feature>
<sequence>MDWMWSLPRGLSGRHRPVLLENYVLWCRESTINLASFASTLTRLDIFDISGNSRRVMQCMILCLRSFLGIPSFHPISFVYMPFSF</sequence>
<organism evidence="2 3">
    <name type="scientific">Aspergillus caelatus</name>
    <dbReference type="NCBI Taxonomy" id="61420"/>
    <lineage>
        <taxon>Eukaryota</taxon>
        <taxon>Fungi</taxon>
        <taxon>Dikarya</taxon>
        <taxon>Ascomycota</taxon>
        <taxon>Pezizomycotina</taxon>
        <taxon>Eurotiomycetes</taxon>
        <taxon>Eurotiomycetidae</taxon>
        <taxon>Eurotiales</taxon>
        <taxon>Aspergillaceae</taxon>
        <taxon>Aspergillus</taxon>
        <taxon>Aspergillus subgen. Circumdati</taxon>
    </lineage>
</organism>
<name>A0A5N7AMV8_9EURO</name>
<proteinExistence type="predicted"/>
<dbReference type="GeneID" id="43662546"/>
<accession>A0A5N7AMV8</accession>
<dbReference type="EMBL" id="ML737568">
    <property type="protein sequence ID" value="KAE8370050.1"/>
    <property type="molecule type" value="Genomic_DNA"/>
</dbReference>
<evidence type="ECO:0000313" key="2">
    <source>
        <dbReference type="EMBL" id="KAE8370050.1"/>
    </source>
</evidence>
<dbReference type="RefSeq" id="XP_031933131.1">
    <property type="nucleotide sequence ID" value="XM_032078100.1"/>
</dbReference>
<protein>
    <submittedName>
        <fullName evidence="2">Uncharacterized protein</fullName>
    </submittedName>
</protein>
<dbReference type="AlphaFoldDB" id="A0A5N7AMV8"/>
<reference evidence="2 3" key="1">
    <citation type="submission" date="2019-04" db="EMBL/GenBank/DDBJ databases">
        <title>Friends and foes A comparative genomics studyof 23 Aspergillus species from section Flavi.</title>
        <authorList>
            <consortium name="DOE Joint Genome Institute"/>
            <person name="Kjaerbolling I."/>
            <person name="Vesth T."/>
            <person name="Frisvad J.C."/>
            <person name="Nybo J.L."/>
            <person name="Theobald S."/>
            <person name="Kildgaard S."/>
            <person name="Isbrandt T."/>
            <person name="Kuo A."/>
            <person name="Sato A."/>
            <person name="Lyhne E.K."/>
            <person name="Kogle M.E."/>
            <person name="Wiebenga A."/>
            <person name="Kun R.S."/>
            <person name="Lubbers R.J."/>
            <person name="Makela M.R."/>
            <person name="Barry K."/>
            <person name="Chovatia M."/>
            <person name="Clum A."/>
            <person name="Daum C."/>
            <person name="Haridas S."/>
            <person name="He G."/>
            <person name="LaButti K."/>
            <person name="Lipzen A."/>
            <person name="Mondo S."/>
            <person name="Riley R."/>
            <person name="Salamov A."/>
            <person name="Simmons B.A."/>
            <person name="Magnuson J.K."/>
            <person name="Henrissat B."/>
            <person name="Mortensen U.H."/>
            <person name="Larsen T.O."/>
            <person name="Devries R.P."/>
            <person name="Grigoriev I.V."/>
            <person name="Machida M."/>
            <person name="Baker S.E."/>
            <person name="Andersen M.R."/>
        </authorList>
    </citation>
    <scope>NUCLEOTIDE SEQUENCE [LARGE SCALE GENOMIC DNA]</scope>
    <source>
        <strain evidence="2 3">CBS 763.97</strain>
    </source>
</reference>
<keyword evidence="1" id="KW-0812">Transmembrane</keyword>
<evidence type="ECO:0000313" key="3">
    <source>
        <dbReference type="Proteomes" id="UP000326268"/>
    </source>
</evidence>
<dbReference type="OrthoDB" id="10466359at2759"/>